<evidence type="ECO:0000256" key="1">
    <source>
        <dbReference type="SAM" id="Phobius"/>
    </source>
</evidence>
<keyword evidence="1" id="KW-0812">Transmembrane</keyword>
<protein>
    <recommendedName>
        <fullName evidence="2">Putative Flp pilus-assembly TadG-like N-terminal domain-containing protein</fullName>
    </recommendedName>
</protein>
<evidence type="ECO:0000313" key="4">
    <source>
        <dbReference type="Proteomes" id="UP001428817"/>
    </source>
</evidence>
<accession>A0ABP9PFX5</accession>
<sequence length="125" mass="12585">MNGPPASTPADDGFATVWAASAVAALLVLTVFAVQLGAAVVRRHQAEAAADLAALAAAVHAADGEPVACAHALRVTEPMSARMTACRVTGWEVTIAVEVLPGVDLPWSGAARGRARAGPATGTEY</sequence>
<dbReference type="InterPro" id="IPR021202">
    <property type="entry name" value="Rv3654c-like"/>
</dbReference>
<dbReference type="Proteomes" id="UP001428817">
    <property type="component" value="Unassembled WGS sequence"/>
</dbReference>
<feature type="transmembrane region" description="Helical" evidence="1">
    <location>
        <begin position="15"/>
        <end position="34"/>
    </location>
</feature>
<evidence type="ECO:0000259" key="2">
    <source>
        <dbReference type="Pfam" id="PF13400"/>
    </source>
</evidence>
<name>A0ABP9PFX5_9PSEU</name>
<dbReference type="NCBIfam" id="TIGR03816">
    <property type="entry name" value="tadE_like_DECH"/>
    <property type="match status" value="1"/>
</dbReference>
<dbReference type="InterPro" id="IPR028087">
    <property type="entry name" value="Tad_N"/>
</dbReference>
<dbReference type="RefSeq" id="WP_185058709.1">
    <property type="nucleotide sequence ID" value="NZ_BAABJP010000001.1"/>
</dbReference>
<organism evidence="3 4">
    <name type="scientific">Pseudonocardia eucalypti</name>
    <dbReference type="NCBI Taxonomy" id="648755"/>
    <lineage>
        <taxon>Bacteria</taxon>
        <taxon>Bacillati</taxon>
        <taxon>Actinomycetota</taxon>
        <taxon>Actinomycetes</taxon>
        <taxon>Pseudonocardiales</taxon>
        <taxon>Pseudonocardiaceae</taxon>
        <taxon>Pseudonocardia</taxon>
    </lineage>
</organism>
<keyword evidence="4" id="KW-1185">Reference proteome</keyword>
<dbReference type="Pfam" id="PF13400">
    <property type="entry name" value="Tad"/>
    <property type="match status" value="1"/>
</dbReference>
<comment type="caution">
    <text evidence="3">The sequence shown here is derived from an EMBL/GenBank/DDBJ whole genome shotgun (WGS) entry which is preliminary data.</text>
</comment>
<gene>
    <name evidence="3" type="ORF">GCM10023321_04550</name>
</gene>
<reference evidence="4" key="1">
    <citation type="journal article" date="2019" name="Int. J. Syst. Evol. Microbiol.">
        <title>The Global Catalogue of Microorganisms (GCM) 10K type strain sequencing project: providing services to taxonomists for standard genome sequencing and annotation.</title>
        <authorList>
            <consortium name="The Broad Institute Genomics Platform"/>
            <consortium name="The Broad Institute Genome Sequencing Center for Infectious Disease"/>
            <person name="Wu L."/>
            <person name="Ma J."/>
        </authorList>
    </citation>
    <scope>NUCLEOTIDE SEQUENCE [LARGE SCALE GENOMIC DNA]</scope>
    <source>
        <strain evidence="4">JCM 18303</strain>
    </source>
</reference>
<keyword evidence="1" id="KW-0472">Membrane</keyword>
<feature type="domain" description="Putative Flp pilus-assembly TadG-like N-terminal" evidence="2">
    <location>
        <begin position="13"/>
        <end position="59"/>
    </location>
</feature>
<proteinExistence type="predicted"/>
<evidence type="ECO:0000313" key="3">
    <source>
        <dbReference type="EMBL" id="GAA5145924.1"/>
    </source>
</evidence>
<dbReference type="EMBL" id="BAABJP010000001">
    <property type="protein sequence ID" value="GAA5145924.1"/>
    <property type="molecule type" value="Genomic_DNA"/>
</dbReference>
<keyword evidence="1" id="KW-1133">Transmembrane helix</keyword>